<dbReference type="AlphaFoldDB" id="A0A5B6WTU3"/>
<reference evidence="2" key="1">
    <citation type="journal article" date="2019" name="Plant Biotechnol. J.">
        <title>Genome sequencing of the Australian wild diploid species Gossypium australe highlights disease resistance and delayed gland morphogenesis.</title>
        <authorList>
            <person name="Cai Y."/>
            <person name="Cai X."/>
            <person name="Wang Q."/>
            <person name="Wang P."/>
            <person name="Zhang Y."/>
            <person name="Cai C."/>
            <person name="Xu Y."/>
            <person name="Wang K."/>
            <person name="Zhou Z."/>
            <person name="Wang C."/>
            <person name="Geng S."/>
            <person name="Li B."/>
            <person name="Dong Q."/>
            <person name="Hou Y."/>
            <person name="Wang H."/>
            <person name="Ai P."/>
            <person name="Liu Z."/>
            <person name="Yi F."/>
            <person name="Sun M."/>
            <person name="An G."/>
            <person name="Cheng J."/>
            <person name="Zhang Y."/>
            <person name="Shi Q."/>
            <person name="Xie Y."/>
            <person name="Shi X."/>
            <person name="Chang Y."/>
            <person name="Huang F."/>
            <person name="Chen Y."/>
            <person name="Hong S."/>
            <person name="Mi L."/>
            <person name="Sun Q."/>
            <person name="Zhang L."/>
            <person name="Zhou B."/>
            <person name="Peng R."/>
            <person name="Zhang X."/>
            <person name="Liu F."/>
        </authorList>
    </citation>
    <scope>NUCLEOTIDE SEQUENCE [LARGE SCALE GENOMIC DNA]</scope>
    <source>
        <strain evidence="2">cv. PA1801</strain>
    </source>
</reference>
<gene>
    <name evidence="1" type="ORF">EPI10_006877</name>
</gene>
<dbReference type="Proteomes" id="UP000325315">
    <property type="component" value="Unassembled WGS sequence"/>
</dbReference>
<organism evidence="1 2">
    <name type="scientific">Gossypium australe</name>
    <dbReference type="NCBI Taxonomy" id="47621"/>
    <lineage>
        <taxon>Eukaryota</taxon>
        <taxon>Viridiplantae</taxon>
        <taxon>Streptophyta</taxon>
        <taxon>Embryophyta</taxon>
        <taxon>Tracheophyta</taxon>
        <taxon>Spermatophyta</taxon>
        <taxon>Magnoliopsida</taxon>
        <taxon>eudicotyledons</taxon>
        <taxon>Gunneridae</taxon>
        <taxon>Pentapetalae</taxon>
        <taxon>rosids</taxon>
        <taxon>malvids</taxon>
        <taxon>Malvales</taxon>
        <taxon>Malvaceae</taxon>
        <taxon>Malvoideae</taxon>
        <taxon>Gossypium</taxon>
    </lineage>
</organism>
<dbReference type="PANTHER" id="PTHR33067">
    <property type="entry name" value="RNA-DIRECTED DNA POLYMERASE-RELATED"/>
    <property type="match status" value="1"/>
</dbReference>
<name>A0A5B6WTU3_9ROSI</name>
<evidence type="ECO:0000313" key="2">
    <source>
        <dbReference type="Proteomes" id="UP000325315"/>
    </source>
</evidence>
<keyword evidence="2" id="KW-1185">Reference proteome</keyword>
<accession>A0A5B6WTU3</accession>
<dbReference type="Gene3D" id="2.40.70.10">
    <property type="entry name" value="Acid Proteases"/>
    <property type="match status" value="1"/>
</dbReference>
<protein>
    <submittedName>
        <fullName evidence="1">Integrase</fullName>
    </submittedName>
</protein>
<dbReference type="PANTHER" id="PTHR33067:SF32">
    <property type="entry name" value="ASPARTIC PEPTIDASE DDI1-TYPE DOMAIN-CONTAINING PROTEIN"/>
    <property type="match status" value="1"/>
</dbReference>
<dbReference type="OrthoDB" id="1937287at2759"/>
<dbReference type="EMBL" id="SMMG02000002">
    <property type="protein sequence ID" value="KAA3484818.1"/>
    <property type="molecule type" value="Genomic_DNA"/>
</dbReference>
<sequence length="165" mass="18574">MLTSSLRIQEEVGRPLTSAFLPKPKSPLSLRKVMVRMMINIPLLDVIKQVPSYAKFLKDMCTIKRKHNHITPPKYKDPSCPTISCIVGNTIIECALLDLGATINLFPFSVYQQLVDFIVLDTHPVLDSTLQIPVILGHPFLVTSNALINFRNGVLNLFFRNMTLV</sequence>
<proteinExistence type="predicted"/>
<dbReference type="InterPro" id="IPR021109">
    <property type="entry name" value="Peptidase_aspartic_dom_sf"/>
</dbReference>
<comment type="caution">
    <text evidence="1">The sequence shown here is derived from an EMBL/GenBank/DDBJ whole genome shotgun (WGS) entry which is preliminary data.</text>
</comment>
<evidence type="ECO:0000313" key="1">
    <source>
        <dbReference type="EMBL" id="KAA3484818.1"/>
    </source>
</evidence>